<name>A0A2T0RIP3_9BACT</name>
<organism evidence="2 3">
    <name type="scientific">Spirosoma oryzae</name>
    <dbReference type="NCBI Taxonomy" id="1469603"/>
    <lineage>
        <taxon>Bacteria</taxon>
        <taxon>Pseudomonadati</taxon>
        <taxon>Bacteroidota</taxon>
        <taxon>Cytophagia</taxon>
        <taxon>Cytophagales</taxon>
        <taxon>Cytophagaceae</taxon>
        <taxon>Spirosoma</taxon>
    </lineage>
</organism>
<gene>
    <name evidence="2" type="ORF">CLV58_1549</name>
</gene>
<sequence>MATQDKKNKNTKKAATTSTKKSGGASLPAYLRREAAFTAAHPGDKKPGK</sequence>
<feature type="region of interest" description="Disordered" evidence="1">
    <location>
        <begin position="1"/>
        <end position="49"/>
    </location>
</feature>
<evidence type="ECO:0000256" key="1">
    <source>
        <dbReference type="SAM" id="MobiDB-lite"/>
    </source>
</evidence>
<dbReference type="AlphaFoldDB" id="A0A2T0RIP3"/>
<comment type="caution">
    <text evidence="2">The sequence shown here is derived from an EMBL/GenBank/DDBJ whole genome shotgun (WGS) entry which is preliminary data.</text>
</comment>
<evidence type="ECO:0000313" key="2">
    <source>
        <dbReference type="EMBL" id="PRY20997.1"/>
    </source>
</evidence>
<proteinExistence type="predicted"/>
<reference evidence="2 3" key="1">
    <citation type="submission" date="2018-03" db="EMBL/GenBank/DDBJ databases">
        <title>Genomic Encyclopedia of Archaeal and Bacterial Type Strains, Phase II (KMG-II): from individual species to whole genera.</title>
        <authorList>
            <person name="Goeker M."/>
        </authorList>
    </citation>
    <scope>NUCLEOTIDE SEQUENCE [LARGE SCALE GENOMIC DNA]</scope>
    <source>
        <strain evidence="2 3">DSM 28354</strain>
    </source>
</reference>
<dbReference type="EMBL" id="PVTE01000054">
    <property type="protein sequence ID" value="PRY20997.1"/>
    <property type="molecule type" value="Genomic_DNA"/>
</dbReference>
<dbReference type="RefSeq" id="WP_170108818.1">
    <property type="nucleotide sequence ID" value="NZ_PVTE01000054.1"/>
</dbReference>
<dbReference type="Proteomes" id="UP000238375">
    <property type="component" value="Unassembled WGS sequence"/>
</dbReference>
<feature type="compositionally biased region" description="Low complexity" evidence="1">
    <location>
        <begin position="13"/>
        <end position="22"/>
    </location>
</feature>
<keyword evidence="3" id="KW-1185">Reference proteome</keyword>
<evidence type="ECO:0000313" key="3">
    <source>
        <dbReference type="Proteomes" id="UP000238375"/>
    </source>
</evidence>
<protein>
    <submittedName>
        <fullName evidence="2">Uncharacterized protein</fullName>
    </submittedName>
</protein>
<accession>A0A2T0RIP3</accession>